<dbReference type="OrthoDB" id="515952at2"/>
<sequence>MTLQLDQHDAVVAVFVHHQDAEDAVRKLAASGFDMTHFSIVGQGFHSEEKVVGFYNVGDRIKFWGKKGAFWGSLWSLFFGGIFLTIPVIGPVMVLGHLAGIVVAAVEGAILVGGLSALGAALFSIGIPKDSVIQYEQAVKADGFLVVAHGSSDEMARSKAILESSNPASIDLHESVKVHAGD</sequence>
<name>A0A0F4V7A1_PSEFL</name>
<dbReference type="Pfam" id="PF11181">
    <property type="entry name" value="YflT"/>
    <property type="match status" value="1"/>
</dbReference>
<dbReference type="InterPro" id="IPR025889">
    <property type="entry name" value="GSP17M-like_dom"/>
</dbReference>
<keyword evidence="1" id="KW-1133">Transmembrane helix</keyword>
<keyword evidence="1" id="KW-0472">Membrane</keyword>
<dbReference type="InterPro" id="IPR052948">
    <property type="entry name" value="Low_temp-induced_all0457"/>
</dbReference>
<dbReference type="EMBL" id="LACH01000035">
    <property type="protein sequence ID" value="KJZ64614.1"/>
    <property type="molecule type" value="Genomic_DNA"/>
</dbReference>
<protein>
    <submittedName>
        <fullName evidence="3">Permease</fullName>
    </submittedName>
</protein>
<gene>
    <name evidence="3" type="ORF">VD17_16500</name>
</gene>
<reference evidence="3 4" key="1">
    <citation type="submission" date="2015-03" db="EMBL/GenBank/DDBJ databases">
        <title>Comparative genomics of Pseudomonas insights into diversity of traits involved in vanlence and defense.</title>
        <authorList>
            <person name="Qin Y."/>
        </authorList>
    </citation>
    <scope>NUCLEOTIDE SEQUENCE [LARGE SCALE GENOMIC DNA]</scope>
    <source>
        <strain evidence="3 4">H24</strain>
    </source>
</reference>
<evidence type="ECO:0000259" key="2">
    <source>
        <dbReference type="Pfam" id="PF11181"/>
    </source>
</evidence>
<accession>A0A0F4V7A1</accession>
<comment type="caution">
    <text evidence="3">The sequence shown here is derived from an EMBL/GenBank/DDBJ whole genome shotgun (WGS) entry which is preliminary data.</text>
</comment>
<evidence type="ECO:0000313" key="4">
    <source>
        <dbReference type="Proteomes" id="UP000033400"/>
    </source>
</evidence>
<feature type="transmembrane region" description="Helical" evidence="1">
    <location>
        <begin position="95"/>
        <end position="123"/>
    </location>
</feature>
<dbReference type="PANTHER" id="PTHR36109">
    <property type="entry name" value="MEMBRANE PROTEIN-RELATED"/>
    <property type="match status" value="1"/>
</dbReference>
<evidence type="ECO:0000313" key="3">
    <source>
        <dbReference type="EMBL" id="KJZ64614.1"/>
    </source>
</evidence>
<dbReference type="Proteomes" id="UP000033400">
    <property type="component" value="Unassembled WGS sequence"/>
</dbReference>
<proteinExistence type="predicted"/>
<dbReference type="RefSeq" id="WP_046054704.1">
    <property type="nucleotide sequence ID" value="NZ_LACH01000035.1"/>
</dbReference>
<evidence type="ECO:0000256" key="1">
    <source>
        <dbReference type="SAM" id="Phobius"/>
    </source>
</evidence>
<dbReference type="PATRIC" id="fig|294.133.peg.2903"/>
<feature type="domain" description="General stress protein 17M-like" evidence="2">
    <location>
        <begin position="11"/>
        <end position="78"/>
    </location>
</feature>
<keyword evidence="1" id="KW-0812">Transmembrane</keyword>
<dbReference type="PANTHER" id="PTHR36109:SF2">
    <property type="entry name" value="MEMBRANE PROTEIN"/>
    <property type="match status" value="1"/>
</dbReference>
<feature type="transmembrane region" description="Helical" evidence="1">
    <location>
        <begin position="69"/>
        <end position="89"/>
    </location>
</feature>
<dbReference type="AlphaFoldDB" id="A0A0F4V7A1"/>
<organism evidence="3 4">
    <name type="scientific">Pseudomonas fluorescens</name>
    <dbReference type="NCBI Taxonomy" id="294"/>
    <lineage>
        <taxon>Bacteria</taxon>
        <taxon>Pseudomonadati</taxon>
        <taxon>Pseudomonadota</taxon>
        <taxon>Gammaproteobacteria</taxon>
        <taxon>Pseudomonadales</taxon>
        <taxon>Pseudomonadaceae</taxon>
        <taxon>Pseudomonas</taxon>
    </lineage>
</organism>